<dbReference type="InterPro" id="IPR005225">
    <property type="entry name" value="Small_GTP-bd"/>
</dbReference>
<keyword evidence="2" id="KW-0547">Nucleotide-binding</keyword>
<organism evidence="4 5">
    <name type="scientific">Fusarium oxysporum f. sp. raphani</name>
    <dbReference type="NCBI Taxonomy" id="96318"/>
    <lineage>
        <taxon>Eukaryota</taxon>
        <taxon>Fungi</taxon>
        <taxon>Dikarya</taxon>
        <taxon>Ascomycota</taxon>
        <taxon>Pezizomycotina</taxon>
        <taxon>Sordariomycetes</taxon>
        <taxon>Hypocreomycetidae</taxon>
        <taxon>Hypocreales</taxon>
        <taxon>Nectriaceae</taxon>
        <taxon>Fusarium</taxon>
        <taxon>Fusarium oxysporum species complex</taxon>
    </lineage>
</organism>
<name>A0A8J5PAD0_FUSOX</name>
<dbReference type="GO" id="GO:0007264">
    <property type="term" value="P:small GTPase-mediated signal transduction"/>
    <property type="evidence" value="ECO:0007669"/>
    <property type="project" value="InterPro"/>
</dbReference>
<keyword evidence="1" id="KW-0488">Methylation</keyword>
<sequence length="151" mass="16427">MPFAVDGKAVELALWDTAGLEGYARLRPLAYTNADIILIGFSIDNPCSLDNVKDKWSKEATRLCPGVPIVLVSLKKDLREDPIRIREIGESSLLLVTEHEGEIVAHEIGAKMYLECSSLSGEGVDTVFEIASRLALLGVQKAMIEGCCPIL</sequence>
<evidence type="ECO:0000256" key="3">
    <source>
        <dbReference type="ARBA" id="ARBA00023134"/>
    </source>
</evidence>
<dbReference type="NCBIfam" id="TIGR00231">
    <property type="entry name" value="small_GTP"/>
    <property type="match status" value="1"/>
</dbReference>
<evidence type="ECO:0000256" key="2">
    <source>
        <dbReference type="ARBA" id="ARBA00022741"/>
    </source>
</evidence>
<dbReference type="SMART" id="SM00175">
    <property type="entry name" value="RAB"/>
    <property type="match status" value="1"/>
</dbReference>
<dbReference type="AlphaFoldDB" id="A0A8J5PAD0"/>
<gene>
    <name evidence="4" type="primary">rho2-1</name>
    <name evidence="4" type="ORF">Forpi1262_v016641</name>
</gene>
<protein>
    <submittedName>
        <fullName evidence="4">GTP-binding protein rho2</fullName>
    </submittedName>
</protein>
<dbReference type="GO" id="GO:0003924">
    <property type="term" value="F:GTPase activity"/>
    <property type="evidence" value="ECO:0007669"/>
    <property type="project" value="InterPro"/>
</dbReference>
<dbReference type="PANTHER" id="PTHR24072">
    <property type="entry name" value="RHO FAMILY GTPASE"/>
    <property type="match status" value="1"/>
</dbReference>
<dbReference type="InterPro" id="IPR003578">
    <property type="entry name" value="Small_GTPase_Rho"/>
</dbReference>
<evidence type="ECO:0000313" key="4">
    <source>
        <dbReference type="EMBL" id="KAG7416604.1"/>
    </source>
</evidence>
<accession>A0A8J5PAD0</accession>
<reference evidence="4" key="1">
    <citation type="submission" date="2021-04" db="EMBL/GenBank/DDBJ databases">
        <title>First draft genome resource for Brassicaceae pathogens Fusarium oxysporum f. sp. raphani and Fusarium oxysporum f. sp. rapae.</title>
        <authorList>
            <person name="Asai S."/>
        </authorList>
    </citation>
    <scope>NUCLEOTIDE SEQUENCE</scope>
    <source>
        <strain evidence="4">Tf1262</strain>
    </source>
</reference>
<keyword evidence="3" id="KW-0342">GTP-binding</keyword>
<dbReference type="Pfam" id="PF00071">
    <property type="entry name" value="Ras"/>
    <property type="match status" value="1"/>
</dbReference>
<dbReference type="EMBL" id="JAELUR010000020">
    <property type="protein sequence ID" value="KAG7416604.1"/>
    <property type="molecule type" value="Genomic_DNA"/>
</dbReference>
<evidence type="ECO:0000256" key="1">
    <source>
        <dbReference type="ARBA" id="ARBA00022481"/>
    </source>
</evidence>
<dbReference type="PROSITE" id="PS51419">
    <property type="entry name" value="RAB"/>
    <property type="match status" value="1"/>
</dbReference>
<comment type="caution">
    <text evidence="4">The sequence shown here is derived from an EMBL/GenBank/DDBJ whole genome shotgun (WGS) entry which is preliminary data.</text>
</comment>
<dbReference type="GO" id="GO:0005525">
    <property type="term" value="F:GTP binding"/>
    <property type="evidence" value="ECO:0007669"/>
    <property type="project" value="UniProtKB-KW"/>
</dbReference>
<dbReference type="PROSITE" id="PS51420">
    <property type="entry name" value="RHO"/>
    <property type="match status" value="1"/>
</dbReference>
<dbReference type="Proteomes" id="UP000693942">
    <property type="component" value="Unassembled WGS sequence"/>
</dbReference>
<proteinExistence type="predicted"/>
<dbReference type="SMART" id="SM00174">
    <property type="entry name" value="RHO"/>
    <property type="match status" value="1"/>
</dbReference>
<dbReference type="InterPro" id="IPR001806">
    <property type="entry name" value="Small_GTPase"/>
</dbReference>
<evidence type="ECO:0000313" key="5">
    <source>
        <dbReference type="Proteomes" id="UP000693942"/>
    </source>
</evidence>